<organism evidence="1">
    <name type="scientific">mine drainage metagenome</name>
    <dbReference type="NCBI Taxonomy" id="410659"/>
    <lineage>
        <taxon>unclassified sequences</taxon>
        <taxon>metagenomes</taxon>
        <taxon>ecological metagenomes</taxon>
    </lineage>
</organism>
<sequence length="95" mass="10510">MGRILHSSAASNMSALLISALAETLDLGSIFMPKVLDIFCSSPPKIQTILDFGHFHVFLVNDKALILAYRNRPPTRGNPKIINMLVPESIFVFNI</sequence>
<comment type="caution">
    <text evidence="1">The sequence shown here is derived from an EMBL/GenBank/DDBJ whole genome shotgun (WGS) entry which is preliminary data.</text>
</comment>
<accession>E6PN85</accession>
<protein>
    <submittedName>
        <fullName evidence="1">Uncharacterized protein</fullName>
    </submittedName>
</protein>
<dbReference type="EMBL" id="CABM01000026">
    <property type="protein sequence ID" value="CBH96387.1"/>
    <property type="molecule type" value="Genomic_DNA"/>
</dbReference>
<dbReference type="AlphaFoldDB" id="E6PN85"/>
<proteinExistence type="predicted"/>
<gene>
    <name evidence="1" type="ORF">CARN2_1245</name>
</gene>
<name>E6PN85_9ZZZZ</name>
<evidence type="ECO:0000313" key="1">
    <source>
        <dbReference type="EMBL" id="CBH96387.1"/>
    </source>
</evidence>
<reference evidence="1" key="1">
    <citation type="submission" date="2009-10" db="EMBL/GenBank/DDBJ databases">
        <title>Diversity of trophic interactions inside an arsenic-rich microbial ecosystem.</title>
        <authorList>
            <person name="Bertin P.N."/>
            <person name="Heinrich-Salmeron A."/>
            <person name="Pelletier E."/>
            <person name="Goulhen-Chollet F."/>
            <person name="Arsene-Ploetze F."/>
            <person name="Gallien S."/>
            <person name="Calteau A."/>
            <person name="Vallenet D."/>
            <person name="Casiot C."/>
            <person name="Chane-Woon-Ming B."/>
            <person name="Giloteaux L."/>
            <person name="Barakat M."/>
            <person name="Bonnefoy V."/>
            <person name="Bruneel O."/>
            <person name="Chandler M."/>
            <person name="Cleiss J."/>
            <person name="Duran R."/>
            <person name="Elbaz-Poulichet F."/>
            <person name="Fonknechten N."/>
            <person name="Lauga B."/>
            <person name="Mornico D."/>
            <person name="Ortet P."/>
            <person name="Schaeffer C."/>
            <person name="Siguier P."/>
            <person name="Alexander Thil Smith A."/>
            <person name="Van Dorsselaer A."/>
            <person name="Weissenbach J."/>
            <person name="Medigue C."/>
            <person name="Le Paslier D."/>
        </authorList>
    </citation>
    <scope>NUCLEOTIDE SEQUENCE</scope>
</reference>